<organism evidence="1 2">
    <name type="scientific">Candidatus Sysuiplasma superficiale</name>
    <dbReference type="NCBI Taxonomy" id="2823368"/>
    <lineage>
        <taxon>Archaea</taxon>
        <taxon>Methanobacteriati</taxon>
        <taxon>Thermoplasmatota</taxon>
        <taxon>Thermoplasmata</taxon>
        <taxon>Candidatus Sysuiplasmatales</taxon>
        <taxon>Candidatus Sysuiplasmataceae</taxon>
        <taxon>Candidatus Sysuiplasma</taxon>
    </lineage>
</organism>
<dbReference type="AlphaFoldDB" id="A0A8J7YSG1"/>
<accession>A0A8J7YSG1</accession>
<gene>
    <name evidence="1" type="ORF">KIY12_06830</name>
</gene>
<reference evidence="1" key="1">
    <citation type="submission" date="2021-05" db="EMBL/GenBank/DDBJ databases">
        <title>Genomic insights into ecological role and evolution of a novel Thermoplasmata order Candidatus Sysuiplasmatales.</title>
        <authorList>
            <person name="Yuan Y."/>
        </authorList>
    </citation>
    <scope>NUCLEOTIDE SEQUENCE</scope>
    <source>
        <strain evidence="1">TUT19-bin139</strain>
    </source>
</reference>
<proteinExistence type="predicted"/>
<comment type="caution">
    <text evidence="1">The sequence shown here is derived from an EMBL/GenBank/DDBJ whole genome shotgun (WGS) entry which is preliminary data.</text>
</comment>
<dbReference type="Proteomes" id="UP000750197">
    <property type="component" value="Unassembled WGS sequence"/>
</dbReference>
<evidence type="ECO:0000313" key="2">
    <source>
        <dbReference type="Proteomes" id="UP000750197"/>
    </source>
</evidence>
<sequence length="62" mass="6885">KSKLKDENEALSETRSLIKKTKGQRFTSAILTSSALTQSIADIDKSLKDLDSLQTDARMNSR</sequence>
<name>A0A8J7YSG1_9ARCH</name>
<evidence type="ECO:0000313" key="1">
    <source>
        <dbReference type="EMBL" id="MBX8644416.1"/>
    </source>
</evidence>
<feature type="non-terminal residue" evidence="1">
    <location>
        <position position="1"/>
    </location>
</feature>
<dbReference type="EMBL" id="JAHEAC010000061">
    <property type="protein sequence ID" value="MBX8644416.1"/>
    <property type="molecule type" value="Genomic_DNA"/>
</dbReference>
<protein>
    <submittedName>
        <fullName evidence="1">Uncharacterized protein</fullName>
    </submittedName>
</protein>